<comment type="caution">
    <text evidence="2">The sequence shown here is derived from an EMBL/GenBank/DDBJ whole genome shotgun (WGS) entry which is preliminary data.</text>
</comment>
<reference evidence="2" key="1">
    <citation type="submission" date="2019-03" db="EMBL/GenBank/DDBJ databases">
        <title>Single cell metagenomics reveals metabolic interactions within the superorganism composed of flagellate Streblomastix strix and complex community of Bacteroidetes bacteria on its surface.</title>
        <authorList>
            <person name="Treitli S.C."/>
            <person name="Kolisko M."/>
            <person name="Husnik F."/>
            <person name="Keeling P."/>
            <person name="Hampl V."/>
        </authorList>
    </citation>
    <scope>NUCLEOTIDE SEQUENCE</scope>
    <source>
        <strain evidence="2">STM</strain>
    </source>
</reference>
<keyword evidence="1" id="KW-1133">Transmembrane helix</keyword>
<gene>
    <name evidence="2" type="ORF">EZS27_019352</name>
</gene>
<dbReference type="EMBL" id="SNRY01001285">
    <property type="protein sequence ID" value="KAA6332098.1"/>
    <property type="molecule type" value="Genomic_DNA"/>
</dbReference>
<keyword evidence="1" id="KW-0472">Membrane</keyword>
<protein>
    <submittedName>
        <fullName evidence="2">Uncharacterized protein</fullName>
    </submittedName>
</protein>
<dbReference type="Pfam" id="PF18940">
    <property type="entry name" value="DUF5687"/>
    <property type="match status" value="1"/>
</dbReference>
<proteinExistence type="predicted"/>
<sequence>MLFNDLRRHGKLAAQRHPMYEKNKFGKVLMYFMTAFWAGYFIVIGTGLAYALRDGFPGMEPYHILNQALLAVLMIDFLMRFPLQKTATQEVKPYLLLPVKKSRVLDFLLLRSGLSSFNVMWLFLFVPFAILTVTRFFGITGIITYSLGIYLLVVFNNYWYLLCRTLLNERIWWVTLPVAVYGILAALEFVPDNHPITTFTMKLGEAFIVGNILAFSGVLVFIALIWFVNKNIIKRLVYSEINKVEDTKIKHVSEYKFLERYDEIGEFLRLELKLLTRNKRCKT</sequence>
<feature type="transmembrane region" description="Helical" evidence="1">
    <location>
        <begin position="207"/>
        <end position="228"/>
    </location>
</feature>
<accession>A0A5J4REM1</accession>
<feature type="non-terminal residue" evidence="2">
    <location>
        <position position="283"/>
    </location>
</feature>
<feature type="transmembrane region" description="Helical" evidence="1">
    <location>
        <begin position="171"/>
        <end position="187"/>
    </location>
</feature>
<feature type="transmembrane region" description="Helical" evidence="1">
    <location>
        <begin position="136"/>
        <end position="159"/>
    </location>
</feature>
<dbReference type="AlphaFoldDB" id="A0A5J4REM1"/>
<keyword evidence="1" id="KW-0812">Transmembrane</keyword>
<evidence type="ECO:0000313" key="2">
    <source>
        <dbReference type="EMBL" id="KAA6332098.1"/>
    </source>
</evidence>
<feature type="transmembrane region" description="Helical" evidence="1">
    <location>
        <begin position="28"/>
        <end position="52"/>
    </location>
</feature>
<organism evidence="2">
    <name type="scientific">termite gut metagenome</name>
    <dbReference type="NCBI Taxonomy" id="433724"/>
    <lineage>
        <taxon>unclassified sequences</taxon>
        <taxon>metagenomes</taxon>
        <taxon>organismal metagenomes</taxon>
    </lineage>
</organism>
<dbReference type="InterPro" id="IPR043742">
    <property type="entry name" value="DUF5687"/>
</dbReference>
<feature type="transmembrane region" description="Helical" evidence="1">
    <location>
        <begin position="104"/>
        <end position="130"/>
    </location>
</feature>
<evidence type="ECO:0000256" key="1">
    <source>
        <dbReference type="SAM" id="Phobius"/>
    </source>
</evidence>
<feature type="transmembrane region" description="Helical" evidence="1">
    <location>
        <begin position="64"/>
        <end position="83"/>
    </location>
</feature>
<name>A0A5J4REM1_9ZZZZ</name>